<organism evidence="1 2">
    <name type="scientific">Candidatus Pantoea soli</name>
    <dbReference type="NCBI Taxonomy" id="3098669"/>
    <lineage>
        <taxon>Bacteria</taxon>
        <taxon>Pseudomonadati</taxon>
        <taxon>Pseudomonadota</taxon>
        <taxon>Gammaproteobacteria</taxon>
        <taxon>Enterobacterales</taxon>
        <taxon>Erwiniaceae</taxon>
        <taxon>Pantoea</taxon>
    </lineage>
</organism>
<keyword evidence="2" id="KW-1185">Reference proteome</keyword>
<geneLocation type="plasmid" evidence="1 2">
    <name>unnamed1</name>
</geneLocation>
<dbReference type="AlphaFoldDB" id="A0A518XJ11"/>
<proteinExistence type="predicted"/>
<evidence type="ECO:0000313" key="2">
    <source>
        <dbReference type="Proteomes" id="UP000319411"/>
    </source>
</evidence>
<name>A0A518XJ11_9GAMM</name>
<protein>
    <submittedName>
        <fullName evidence="1">Uncharacterized protein</fullName>
    </submittedName>
</protein>
<dbReference type="RefSeq" id="WP_145891545.1">
    <property type="nucleotide sequence ID" value="NZ_CP032703.1"/>
</dbReference>
<evidence type="ECO:0000313" key="1">
    <source>
        <dbReference type="EMBL" id="QDY44175.1"/>
    </source>
</evidence>
<dbReference type="EMBL" id="CP032703">
    <property type="protein sequence ID" value="QDY44175.1"/>
    <property type="molecule type" value="Genomic_DNA"/>
</dbReference>
<dbReference type="OrthoDB" id="6547649at2"/>
<dbReference type="Proteomes" id="UP000319411">
    <property type="component" value="Plasmid unnamed1"/>
</dbReference>
<keyword evidence="1" id="KW-0614">Plasmid</keyword>
<accession>A0A518XJ11</accession>
<sequence length="74" mass="7976">MDTGSSQSMDEISLVIGRAISSLISSGKRVEKDSLLEQLKLSETRAVDGMKTVYATAITLIAESDEFRLGAPRT</sequence>
<gene>
    <name evidence="1" type="ORF">D8B20_19920</name>
</gene>
<dbReference type="KEGG" id="pdis:D8B20_19920"/>
<reference evidence="1 2" key="1">
    <citation type="submission" date="2018-10" db="EMBL/GenBank/DDBJ databases">
        <title>Genome Sequencing of Pantoea dispersa DSM 32899.</title>
        <authorList>
            <person name="Nawrath M."/>
            <person name="Ottenheim C."/>
            <person name="Wilm A."/>
            <person name="Zimmermann W."/>
            <person name="Wu J.C."/>
        </authorList>
    </citation>
    <scope>NUCLEOTIDE SEQUENCE [LARGE SCALE GENOMIC DNA]</scope>
    <source>
        <strain evidence="1 2">DSM 32899</strain>
        <plasmid evidence="1 2">unnamed1</plasmid>
    </source>
</reference>